<proteinExistence type="predicted"/>
<evidence type="ECO:0000313" key="2">
    <source>
        <dbReference type="EMBL" id="TNN60750.1"/>
    </source>
</evidence>
<reference evidence="2 3" key="1">
    <citation type="submission" date="2019-03" db="EMBL/GenBank/DDBJ databases">
        <title>First draft genome of Liparis tanakae, snailfish: a comprehensive survey of snailfish specific genes.</title>
        <authorList>
            <person name="Kim W."/>
            <person name="Song I."/>
            <person name="Jeong J.-H."/>
            <person name="Kim D."/>
            <person name="Kim S."/>
            <person name="Ryu S."/>
            <person name="Song J.Y."/>
            <person name="Lee S.K."/>
        </authorList>
    </citation>
    <scope>NUCLEOTIDE SEQUENCE [LARGE SCALE GENOMIC DNA]</scope>
    <source>
        <tissue evidence="2">Muscle</tissue>
    </source>
</reference>
<keyword evidence="3" id="KW-1185">Reference proteome</keyword>
<dbReference type="Proteomes" id="UP000314294">
    <property type="component" value="Unassembled WGS sequence"/>
</dbReference>
<evidence type="ECO:0000313" key="3">
    <source>
        <dbReference type="Proteomes" id="UP000314294"/>
    </source>
</evidence>
<evidence type="ECO:0000256" key="1">
    <source>
        <dbReference type="SAM" id="MobiDB-lite"/>
    </source>
</evidence>
<gene>
    <name evidence="2" type="ORF">EYF80_029094</name>
</gene>
<sequence length="87" mass="9231">MSKYNLPSCIPRPRPLKRHSVGHLGVGVAGDEDEDGAPGGRKKPTLVSIPNPLYSGSRAFSEPFGDAGQGLEPEGPEEPPKILDLDQ</sequence>
<feature type="compositionally biased region" description="Basic and acidic residues" evidence="1">
    <location>
        <begin position="78"/>
        <end position="87"/>
    </location>
</feature>
<dbReference type="AlphaFoldDB" id="A0A4Z2H5I2"/>
<name>A0A4Z2H5I2_9TELE</name>
<organism evidence="2 3">
    <name type="scientific">Liparis tanakae</name>
    <name type="common">Tanaka's snailfish</name>
    <dbReference type="NCBI Taxonomy" id="230148"/>
    <lineage>
        <taxon>Eukaryota</taxon>
        <taxon>Metazoa</taxon>
        <taxon>Chordata</taxon>
        <taxon>Craniata</taxon>
        <taxon>Vertebrata</taxon>
        <taxon>Euteleostomi</taxon>
        <taxon>Actinopterygii</taxon>
        <taxon>Neopterygii</taxon>
        <taxon>Teleostei</taxon>
        <taxon>Neoteleostei</taxon>
        <taxon>Acanthomorphata</taxon>
        <taxon>Eupercaria</taxon>
        <taxon>Perciformes</taxon>
        <taxon>Cottioidei</taxon>
        <taxon>Cottales</taxon>
        <taxon>Liparidae</taxon>
        <taxon>Liparis</taxon>
    </lineage>
</organism>
<dbReference type="EMBL" id="SRLO01000329">
    <property type="protein sequence ID" value="TNN60750.1"/>
    <property type="molecule type" value="Genomic_DNA"/>
</dbReference>
<accession>A0A4Z2H5I2</accession>
<protein>
    <submittedName>
        <fullName evidence="2">Uncharacterized protein</fullName>
    </submittedName>
</protein>
<feature type="region of interest" description="Disordered" evidence="1">
    <location>
        <begin position="1"/>
        <end position="87"/>
    </location>
</feature>
<comment type="caution">
    <text evidence="2">The sequence shown here is derived from an EMBL/GenBank/DDBJ whole genome shotgun (WGS) entry which is preliminary data.</text>
</comment>